<keyword evidence="8" id="KW-0479">Metal-binding</keyword>
<protein>
    <submittedName>
        <fullName evidence="15">Formate dehydrogenase subunit gamma</fullName>
    </submittedName>
</protein>
<dbReference type="GO" id="GO:0015944">
    <property type="term" value="P:formate oxidation"/>
    <property type="evidence" value="ECO:0007669"/>
    <property type="project" value="TreeGrafter"/>
</dbReference>
<keyword evidence="11" id="KW-0408">Iron</keyword>
<dbReference type="GO" id="GO:0009055">
    <property type="term" value="F:electron transfer activity"/>
    <property type="evidence" value="ECO:0007669"/>
    <property type="project" value="InterPro"/>
</dbReference>
<feature type="transmembrane region" description="Helical" evidence="13">
    <location>
        <begin position="55"/>
        <end position="76"/>
    </location>
</feature>
<dbReference type="PANTHER" id="PTHR30074">
    <property type="entry name" value="FORMATE DEHYDROGENASE, NITRATE-INDUCIBLE, CYTOCHROME B556 FDN SUBUNIT"/>
    <property type="match status" value="1"/>
</dbReference>
<dbReference type="InterPro" id="IPR016174">
    <property type="entry name" value="Di-haem_cyt_TM"/>
</dbReference>
<gene>
    <name evidence="15" type="ORF">HP555_12440</name>
</gene>
<proteinExistence type="inferred from homology"/>
<dbReference type="GO" id="GO:0008863">
    <property type="term" value="F:formate dehydrogenase (NAD+) activity"/>
    <property type="evidence" value="ECO:0007669"/>
    <property type="project" value="InterPro"/>
</dbReference>
<accession>A0A7T5VEW8</accession>
<comment type="subcellular location">
    <subcellularLocation>
        <location evidence="2">Cell membrane</location>
        <topology evidence="2">Multi-pass membrane protein</topology>
    </subcellularLocation>
</comment>
<evidence type="ECO:0000259" key="14">
    <source>
        <dbReference type="Pfam" id="PF01292"/>
    </source>
</evidence>
<evidence type="ECO:0000256" key="4">
    <source>
        <dbReference type="ARBA" id="ARBA00022448"/>
    </source>
</evidence>
<evidence type="ECO:0000313" key="15">
    <source>
        <dbReference type="EMBL" id="QQG66619.1"/>
    </source>
</evidence>
<dbReference type="KEGG" id="dog:HP555_12440"/>
<dbReference type="EMBL" id="CP054140">
    <property type="protein sequence ID" value="QQG66619.1"/>
    <property type="molecule type" value="Genomic_DNA"/>
</dbReference>
<dbReference type="SUPFAM" id="SSF81342">
    <property type="entry name" value="Transmembrane di-heme cytochromes"/>
    <property type="match status" value="1"/>
</dbReference>
<name>A0A7T5VEW8_9BACT</name>
<reference evidence="15 16" key="1">
    <citation type="submission" date="2020-05" db="EMBL/GenBank/DDBJ databases">
        <title>Complete genome of Desulfobulbus oligotrophicus.</title>
        <authorList>
            <person name="Podar M."/>
        </authorList>
    </citation>
    <scope>NUCLEOTIDE SEQUENCE [LARGE SCALE GENOMIC DNA]</scope>
    <source>
        <strain evidence="15 16">Prop6</strain>
    </source>
</reference>
<dbReference type="InterPro" id="IPR051817">
    <property type="entry name" value="FDH_cytochrome_b556_subunit"/>
</dbReference>
<dbReference type="AlphaFoldDB" id="A0A7T5VEW8"/>
<evidence type="ECO:0000313" key="16">
    <source>
        <dbReference type="Proteomes" id="UP000596092"/>
    </source>
</evidence>
<evidence type="ECO:0000256" key="12">
    <source>
        <dbReference type="ARBA" id="ARBA00023136"/>
    </source>
</evidence>
<evidence type="ECO:0000256" key="11">
    <source>
        <dbReference type="ARBA" id="ARBA00023004"/>
    </source>
</evidence>
<evidence type="ECO:0000256" key="10">
    <source>
        <dbReference type="ARBA" id="ARBA00022989"/>
    </source>
</evidence>
<evidence type="ECO:0000256" key="7">
    <source>
        <dbReference type="ARBA" id="ARBA00022692"/>
    </source>
</evidence>
<keyword evidence="6" id="KW-0349">Heme</keyword>
<sequence length="215" mass="24650">MSRQQMILRHSTGERLNHWLVAILFILTGLSGLGFFHPAFYWLTSLFGGGTWARILHPFFGVILALCFLVLVARVWKDNRITSADWQWFKHLGEFLRNRPAGIPAIGKYNLGQKLLTRVLLLCILVLLASGFLLWQPWFAPEFSIEMRRIAAVVHAFTAFVILLCFIVHVYAAYWTRGAIRSMTRGWVTAAWARHHSTTWYQEMAETGKKSQGTA</sequence>
<dbReference type="Proteomes" id="UP000596092">
    <property type="component" value="Chromosome"/>
</dbReference>
<evidence type="ECO:0000256" key="13">
    <source>
        <dbReference type="SAM" id="Phobius"/>
    </source>
</evidence>
<evidence type="ECO:0000256" key="1">
    <source>
        <dbReference type="ARBA" id="ARBA00001971"/>
    </source>
</evidence>
<feature type="transmembrane region" description="Helical" evidence="13">
    <location>
        <begin position="150"/>
        <end position="175"/>
    </location>
</feature>
<keyword evidence="12 13" id="KW-0472">Membrane</keyword>
<dbReference type="GO" id="GO:0005886">
    <property type="term" value="C:plasma membrane"/>
    <property type="evidence" value="ECO:0007669"/>
    <property type="project" value="UniProtKB-SubCell"/>
</dbReference>
<keyword evidence="9" id="KW-0249">Electron transport</keyword>
<evidence type="ECO:0000256" key="6">
    <source>
        <dbReference type="ARBA" id="ARBA00022617"/>
    </source>
</evidence>
<keyword evidence="7 13" id="KW-0812">Transmembrane</keyword>
<organism evidence="15 16">
    <name type="scientific">Desulfobulbus oligotrophicus</name>
    <dbReference type="NCBI Taxonomy" id="1909699"/>
    <lineage>
        <taxon>Bacteria</taxon>
        <taxon>Pseudomonadati</taxon>
        <taxon>Thermodesulfobacteriota</taxon>
        <taxon>Desulfobulbia</taxon>
        <taxon>Desulfobulbales</taxon>
        <taxon>Desulfobulbaceae</taxon>
        <taxon>Desulfobulbus</taxon>
    </lineage>
</organism>
<evidence type="ECO:0000256" key="3">
    <source>
        <dbReference type="ARBA" id="ARBA00010747"/>
    </source>
</evidence>
<comment type="similarity">
    <text evidence="3">Belongs to the formate dehydrogenase gamma subunit family.</text>
</comment>
<dbReference type="InterPro" id="IPR011577">
    <property type="entry name" value="Cyt_b561_bac/Ni-Hgenase"/>
</dbReference>
<comment type="cofactor">
    <cofactor evidence="1">
        <name>heme</name>
        <dbReference type="ChEBI" id="CHEBI:30413"/>
    </cofactor>
</comment>
<evidence type="ECO:0000256" key="2">
    <source>
        <dbReference type="ARBA" id="ARBA00004651"/>
    </source>
</evidence>
<dbReference type="Pfam" id="PF01292">
    <property type="entry name" value="Ni_hydr_CYTB"/>
    <property type="match status" value="1"/>
</dbReference>
<dbReference type="NCBIfam" id="TIGR01583">
    <property type="entry name" value="formate-DH-gamm"/>
    <property type="match status" value="1"/>
</dbReference>
<evidence type="ECO:0000256" key="5">
    <source>
        <dbReference type="ARBA" id="ARBA00022475"/>
    </source>
</evidence>
<dbReference type="GO" id="GO:0009326">
    <property type="term" value="C:formate dehydrogenase complex"/>
    <property type="evidence" value="ECO:0007669"/>
    <property type="project" value="InterPro"/>
</dbReference>
<keyword evidence="16" id="KW-1185">Reference proteome</keyword>
<feature type="transmembrane region" description="Helical" evidence="13">
    <location>
        <begin position="20"/>
        <end position="43"/>
    </location>
</feature>
<evidence type="ECO:0000256" key="9">
    <source>
        <dbReference type="ARBA" id="ARBA00022982"/>
    </source>
</evidence>
<dbReference type="Gene3D" id="1.20.950.20">
    <property type="entry name" value="Transmembrane di-heme cytochromes, Chain C"/>
    <property type="match status" value="1"/>
</dbReference>
<feature type="transmembrane region" description="Helical" evidence="13">
    <location>
        <begin position="115"/>
        <end position="138"/>
    </location>
</feature>
<keyword evidence="4" id="KW-0813">Transport</keyword>
<dbReference type="RefSeq" id="WP_199262902.1">
    <property type="nucleotide sequence ID" value="NZ_CP054140.1"/>
</dbReference>
<dbReference type="InterPro" id="IPR006471">
    <property type="entry name" value="Formate_DH_gsu"/>
</dbReference>
<dbReference type="GO" id="GO:0022904">
    <property type="term" value="P:respiratory electron transport chain"/>
    <property type="evidence" value="ECO:0007669"/>
    <property type="project" value="InterPro"/>
</dbReference>
<dbReference type="PANTHER" id="PTHR30074:SF5">
    <property type="entry name" value="FORMATE DEHYDROGENASE, NITRATE-INDUCIBLE, CYTOCHROME B556(FDN) SUBUNIT"/>
    <property type="match status" value="1"/>
</dbReference>
<keyword evidence="10 13" id="KW-1133">Transmembrane helix</keyword>
<feature type="domain" description="Cytochrome b561 bacterial/Ni-hydrogenase" evidence="14">
    <location>
        <begin position="9"/>
        <end position="186"/>
    </location>
</feature>
<dbReference type="GO" id="GO:0036397">
    <property type="term" value="F:formate dehydrogenase (quinone) activity"/>
    <property type="evidence" value="ECO:0007669"/>
    <property type="project" value="TreeGrafter"/>
</dbReference>
<keyword evidence="5" id="KW-1003">Cell membrane</keyword>
<dbReference type="GO" id="GO:0009061">
    <property type="term" value="P:anaerobic respiration"/>
    <property type="evidence" value="ECO:0007669"/>
    <property type="project" value="TreeGrafter"/>
</dbReference>
<dbReference type="GO" id="GO:0046872">
    <property type="term" value="F:metal ion binding"/>
    <property type="evidence" value="ECO:0007669"/>
    <property type="project" value="UniProtKB-KW"/>
</dbReference>
<evidence type="ECO:0000256" key="8">
    <source>
        <dbReference type="ARBA" id="ARBA00022723"/>
    </source>
</evidence>